<evidence type="ECO:0000313" key="15">
    <source>
        <dbReference type="Proteomes" id="UP000186594"/>
    </source>
</evidence>
<dbReference type="InterPro" id="IPR039356">
    <property type="entry name" value="YfbR/HDDC2"/>
</dbReference>
<dbReference type="Gene3D" id="1.10.3210.10">
    <property type="entry name" value="Hypothetical protein af1432"/>
    <property type="match status" value="1"/>
</dbReference>
<keyword evidence="11" id="KW-0460">Magnesium</keyword>
<gene>
    <name evidence="14" type="ORF">NEOLI_005481</name>
</gene>
<evidence type="ECO:0000256" key="2">
    <source>
        <dbReference type="ARBA" id="ARBA00001936"/>
    </source>
</evidence>
<sequence>MSLLPYLSILRNLKTTGRTGWLNHGIPHPESIADHMYRMAMICVSACPPALDQHRCIKIALVHDVAEAIVGDITPVDGISKEEKHRLEKDAFDHIARLLPHSSATDILALWNEYEAAATPEALFVKDVDKYELLLQTLEYEKQYGGFKDLGVFISARNAISTDIVKSWADEIIHLRLQFWSALNKEIAQDGSIIGGPLH</sequence>
<dbReference type="EMBL" id="LXFE01001816">
    <property type="protein sequence ID" value="OLL23340.1"/>
    <property type="molecule type" value="Genomic_DNA"/>
</dbReference>
<dbReference type="SMART" id="SM00471">
    <property type="entry name" value="HDc"/>
    <property type="match status" value="1"/>
</dbReference>
<evidence type="ECO:0000256" key="7">
    <source>
        <dbReference type="ARBA" id="ARBA00011738"/>
    </source>
</evidence>
<dbReference type="InterPro" id="IPR003607">
    <property type="entry name" value="HD/PDEase_dom"/>
</dbReference>
<dbReference type="GO" id="GO:0005737">
    <property type="term" value="C:cytoplasm"/>
    <property type="evidence" value="ECO:0007669"/>
    <property type="project" value="TreeGrafter"/>
</dbReference>
<comment type="catalytic activity">
    <reaction evidence="1">
        <text>a 2'-deoxyribonucleoside 5'-phosphate + H2O = a 2'-deoxyribonucleoside + phosphate</text>
        <dbReference type="Rhea" id="RHEA:36167"/>
        <dbReference type="ChEBI" id="CHEBI:15377"/>
        <dbReference type="ChEBI" id="CHEBI:18274"/>
        <dbReference type="ChEBI" id="CHEBI:43474"/>
        <dbReference type="ChEBI" id="CHEBI:65317"/>
        <dbReference type="EC" id="3.1.3.89"/>
    </reaction>
</comment>
<dbReference type="PANTHER" id="PTHR11845">
    <property type="entry name" value="5'-DEOXYNUCLEOTIDASE HDDC2"/>
    <property type="match status" value="1"/>
</dbReference>
<dbReference type="FunFam" id="1.10.3210.10:FF:000011">
    <property type="entry name" value="HD domain-containing protein 2"/>
    <property type="match status" value="1"/>
</dbReference>
<keyword evidence="10" id="KW-0378">Hydrolase</keyword>
<comment type="cofactor">
    <cofactor evidence="3">
        <name>Co(2+)</name>
        <dbReference type="ChEBI" id="CHEBI:48828"/>
    </cofactor>
</comment>
<dbReference type="Pfam" id="PF13023">
    <property type="entry name" value="HD_3"/>
    <property type="match status" value="1"/>
</dbReference>
<evidence type="ECO:0000313" key="14">
    <source>
        <dbReference type="EMBL" id="OLL23340.1"/>
    </source>
</evidence>
<protein>
    <recommendedName>
        <fullName evidence="8">5'-deoxynucleotidase</fullName>
        <ecNumber evidence="8">3.1.3.89</ecNumber>
    </recommendedName>
</protein>
<dbReference type="PROSITE" id="PS51831">
    <property type="entry name" value="HD"/>
    <property type="match status" value="1"/>
</dbReference>
<name>A0A1U7LL07_NEOID</name>
<evidence type="ECO:0000259" key="13">
    <source>
        <dbReference type="PROSITE" id="PS51831"/>
    </source>
</evidence>
<dbReference type="OMA" id="PFFHMLE"/>
<dbReference type="STRING" id="1198029.A0A1U7LL07"/>
<dbReference type="Proteomes" id="UP000186594">
    <property type="component" value="Unassembled WGS sequence"/>
</dbReference>
<keyword evidence="9" id="KW-0479">Metal-binding</keyword>
<evidence type="ECO:0000256" key="8">
    <source>
        <dbReference type="ARBA" id="ARBA00012964"/>
    </source>
</evidence>
<evidence type="ECO:0000256" key="12">
    <source>
        <dbReference type="ARBA" id="ARBA00023285"/>
    </source>
</evidence>
<comment type="similarity">
    <text evidence="6">Belongs to the HDDC2 family.</text>
</comment>
<feature type="domain" description="HD" evidence="13">
    <location>
        <begin position="32"/>
        <end position="134"/>
    </location>
</feature>
<evidence type="ECO:0000256" key="3">
    <source>
        <dbReference type="ARBA" id="ARBA00001941"/>
    </source>
</evidence>
<dbReference type="GO" id="GO:0046872">
    <property type="term" value="F:metal ion binding"/>
    <property type="evidence" value="ECO:0007669"/>
    <property type="project" value="UniProtKB-KW"/>
</dbReference>
<comment type="subunit">
    <text evidence="7">Homodimer.</text>
</comment>
<evidence type="ECO:0000256" key="1">
    <source>
        <dbReference type="ARBA" id="ARBA00001638"/>
    </source>
</evidence>
<evidence type="ECO:0000256" key="6">
    <source>
        <dbReference type="ARBA" id="ARBA00009999"/>
    </source>
</evidence>
<evidence type="ECO:0000256" key="10">
    <source>
        <dbReference type="ARBA" id="ARBA00022801"/>
    </source>
</evidence>
<proteinExistence type="inferred from homology"/>
<comment type="cofactor">
    <cofactor evidence="2">
        <name>Mn(2+)</name>
        <dbReference type="ChEBI" id="CHEBI:29035"/>
    </cofactor>
</comment>
<evidence type="ECO:0000256" key="11">
    <source>
        <dbReference type="ARBA" id="ARBA00022842"/>
    </source>
</evidence>
<dbReference type="AlphaFoldDB" id="A0A1U7LL07"/>
<comment type="cofactor">
    <cofactor evidence="4">
        <name>Mg(2+)</name>
        <dbReference type="ChEBI" id="CHEBI:18420"/>
    </cofactor>
</comment>
<evidence type="ECO:0000256" key="5">
    <source>
        <dbReference type="ARBA" id="ARBA00004074"/>
    </source>
</evidence>
<dbReference type="InterPro" id="IPR006674">
    <property type="entry name" value="HD_domain"/>
</dbReference>
<keyword evidence="12" id="KW-0170">Cobalt</keyword>
<dbReference type="SUPFAM" id="SSF109604">
    <property type="entry name" value="HD-domain/PDEase-like"/>
    <property type="match status" value="1"/>
</dbReference>
<reference evidence="14 15" key="1">
    <citation type="submission" date="2016-04" db="EMBL/GenBank/DDBJ databases">
        <title>Evolutionary innovation and constraint leading to complex multicellularity in the Ascomycota.</title>
        <authorList>
            <person name="Cisse O."/>
            <person name="Nguyen A."/>
            <person name="Hewitt D.A."/>
            <person name="Jedd G."/>
            <person name="Stajich J.E."/>
        </authorList>
    </citation>
    <scope>NUCLEOTIDE SEQUENCE [LARGE SCALE GENOMIC DNA]</scope>
    <source>
        <strain evidence="14 15">DAH-3</strain>
    </source>
</reference>
<organism evidence="14 15">
    <name type="scientific">Neolecta irregularis (strain DAH-3)</name>
    <dbReference type="NCBI Taxonomy" id="1198029"/>
    <lineage>
        <taxon>Eukaryota</taxon>
        <taxon>Fungi</taxon>
        <taxon>Dikarya</taxon>
        <taxon>Ascomycota</taxon>
        <taxon>Taphrinomycotina</taxon>
        <taxon>Neolectales</taxon>
        <taxon>Neolectaceae</taxon>
        <taxon>Neolecta</taxon>
    </lineage>
</organism>
<keyword evidence="15" id="KW-1185">Reference proteome</keyword>
<comment type="function">
    <text evidence="5">Catalyzes the dephosphorylation of the nucleoside 5'-monophosphates deoxyadenosine monophosphate (dAMP), deoxycytidine monophosphate (dCMP), deoxyguanosine monophosphate (dGMP) and deoxythymidine monophosphate (dTMP).</text>
</comment>
<dbReference type="GO" id="GO:0009159">
    <property type="term" value="P:deoxyribonucleoside monophosphate catabolic process"/>
    <property type="evidence" value="ECO:0007669"/>
    <property type="project" value="UniProtKB-ARBA"/>
</dbReference>
<dbReference type="PANTHER" id="PTHR11845:SF13">
    <property type="entry name" value="5'-DEOXYNUCLEOTIDASE HDDC2"/>
    <property type="match status" value="1"/>
</dbReference>
<evidence type="ECO:0000256" key="9">
    <source>
        <dbReference type="ARBA" id="ARBA00022723"/>
    </source>
</evidence>
<dbReference type="GO" id="GO:0002953">
    <property type="term" value="F:5'-deoxynucleotidase activity"/>
    <property type="evidence" value="ECO:0007669"/>
    <property type="project" value="UniProtKB-EC"/>
</dbReference>
<accession>A0A1U7LL07</accession>
<comment type="caution">
    <text evidence="14">The sequence shown here is derived from an EMBL/GenBank/DDBJ whole genome shotgun (WGS) entry which is preliminary data.</text>
</comment>
<dbReference type="OrthoDB" id="10254258at2759"/>
<dbReference type="EC" id="3.1.3.89" evidence="8"/>
<evidence type="ECO:0000256" key="4">
    <source>
        <dbReference type="ARBA" id="ARBA00001946"/>
    </source>
</evidence>